<name>A0A0B6AH71_PRIM2</name>
<dbReference type="Proteomes" id="UP000031829">
    <property type="component" value="Chromosome"/>
</dbReference>
<dbReference type="GO" id="GO:0030288">
    <property type="term" value="C:outer membrane-bounded periplasmic space"/>
    <property type="evidence" value="ECO:0007669"/>
    <property type="project" value="TreeGrafter"/>
</dbReference>
<dbReference type="GO" id="GO:0005886">
    <property type="term" value="C:plasma membrane"/>
    <property type="evidence" value="ECO:0007669"/>
    <property type="project" value="UniProtKB-SubCell"/>
</dbReference>
<evidence type="ECO:0000256" key="2">
    <source>
        <dbReference type="ARBA" id="ARBA00008814"/>
    </source>
</evidence>
<evidence type="ECO:0000256" key="6">
    <source>
        <dbReference type="SAM" id="SignalP"/>
    </source>
</evidence>
<dbReference type="GO" id="GO:1901678">
    <property type="term" value="P:iron coordination entity transport"/>
    <property type="evidence" value="ECO:0007669"/>
    <property type="project" value="UniProtKB-ARBA"/>
</dbReference>
<evidence type="ECO:0000256" key="4">
    <source>
        <dbReference type="ARBA" id="ARBA00022729"/>
    </source>
</evidence>
<feature type="coiled-coil region" evidence="5">
    <location>
        <begin position="166"/>
        <end position="193"/>
    </location>
</feature>
<dbReference type="Gene3D" id="3.40.50.1980">
    <property type="entry name" value="Nitrogenase molybdenum iron protein domain"/>
    <property type="match status" value="2"/>
</dbReference>
<dbReference type="PANTHER" id="PTHR30532:SF28">
    <property type="entry name" value="PETROBACTIN-BINDING PROTEIN YCLQ"/>
    <property type="match status" value="1"/>
</dbReference>
<evidence type="ECO:0000256" key="5">
    <source>
        <dbReference type="SAM" id="Coils"/>
    </source>
</evidence>
<comment type="subcellular location">
    <subcellularLocation>
        <location evidence="1">Cell membrane</location>
        <topology evidence="1">Lipid-anchor</topology>
    </subcellularLocation>
</comment>
<evidence type="ECO:0000256" key="1">
    <source>
        <dbReference type="ARBA" id="ARBA00004193"/>
    </source>
</evidence>
<dbReference type="PROSITE" id="PS50983">
    <property type="entry name" value="FE_B12_PBP"/>
    <property type="match status" value="1"/>
</dbReference>
<dbReference type="EMBL" id="CP009920">
    <property type="protein sequence ID" value="AJI24250.1"/>
    <property type="molecule type" value="Genomic_DNA"/>
</dbReference>
<gene>
    <name evidence="7" type="ORF">BG04_119</name>
</gene>
<dbReference type="InterPro" id="IPR002491">
    <property type="entry name" value="ABC_transptr_periplasmic_BD"/>
</dbReference>
<organism evidence="7 8">
    <name type="scientific">Priestia megaterium (strain ATCC 14581 / DSM 32 / CCUG 1817 / JCM 2506 / NBRC 15308 / NCIMB 9376 / NCTC 10342 / NRRL B-14308 / VKM B-512 / Ford 19)</name>
    <name type="common">Bacillus megaterium</name>
    <dbReference type="NCBI Taxonomy" id="1348623"/>
    <lineage>
        <taxon>Bacteria</taxon>
        <taxon>Bacillati</taxon>
        <taxon>Bacillota</taxon>
        <taxon>Bacilli</taxon>
        <taxon>Bacillales</taxon>
        <taxon>Bacillaceae</taxon>
        <taxon>Priestia</taxon>
    </lineage>
</organism>
<evidence type="ECO:0000256" key="3">
    <source>
        <dbReference type="ARBA" id="ARBA00022448"/>
    </source>
</evidence>
<feature type="signal peptide" evidence="6">
    <location>
        <begin position="1"/>
        <end position="18"/>
    </location>
</feature>
<dbReference type="KEGG" id="bmeg:BG04_119"/>
<feature type="chain" id="PRO_5039355436" evidence="6">
    <location>
        <begin position="19"/>
        <end position="318"/>
    </location>
</feature>
<keyword evidence="5" id="KW-0175">Coiled coil</keyword>
<dbReference type="PROSITE" id="PS51257">
    <property type="entry name" value="PROKAR_LIPOPROTEIN"/>
    <property type="match status" value="1"/>
</dbReference>
<evidence type="ECO:0000313" key="8">
    <source>
        <dbReference type="Proteomes" id="UP000031829"/>
    </source>
</evidence>
<dbReference type="PANTHER" id="PTHR30532">
    <property type="entry name" value="IRON III DICITRATE-BINDING PERIPLASMIC PROTEIN"/>
    <property type="match status" value="1"/>
</dbReference>
<accession>A0A0B6AH71</accession>
<sequence length="318" mass="34968">MKKVLVMFVAVLTAIVVAACGNQGAKETTGGESKQKETVTVTDQFNKDGIKIKKNPKKVVVFSMGALDTLDKLGVEVAGLPKQAIPEYLSKYQDDKYANVGGLKEPDFEKIAELKPDLIIIQGRQADSFDEFSKIAPTIYIDTDTQHYMKSFKENTKVLGQIFDKEDQAKKELAAIDKQIADLKKQADKLDKKALVMMANDSKMTAFGPGSKYGLIHDVFGIKATDDSLDPSAKHGQSISYEYLVKQNPDYLFVVDRGAAIGEKSSAKQIVENEYVKEINAVKNNHVVYLDPGLWYLSGGGLESMAGMIKEIKAGIEK</sequence>
<evidence type="ECO:0000313" key="7">
    <source>
        <dbReference type="EMBL" id="AJI24250.1"/>
    </source>
</evidence>
<proteinExistence type="inferred from homology"/>
<dbReference type="SUPFAM" id="SSF53807">
    <property type="entry name" value="Helical backbone' metal receptor"/>
    <property type="match status" value="1"/>
</dbReference>
<reference evidence="7 8" key="1">
    <citation type="journal article" date="2015" name="Genome Announc.">
        <title>Complete genome sequences for 35 biothreat assay-relevant bacillus species.</title>
        <authorList>
            <person name="Johnson S.L."/>
            <person name="Daligault H.E."/>
            <person name="Davenport K.W."/>
            <person name="Jaissle J."/>
            <person name="Frey K.G."/>
            <person name="Ladner J.T."/>
            <person name="Broomall S.M."/>
            <person name="Bishop-Lilly K.A."/>
            <person name="Bruce D.C."/>
            <person name="Gibbons H.S."/>
            <person name="Coyne S.R."/>
            <person name="Lo C.C."/>
            <person name="Meincke L."/>
            <person name="Munk A.C."/>
            <person name="Koroleva G.I."/>
            <person name="Rosenzweig C.N."/>
            <person name="Palacios G.F."/>
            <person name="Redden C.L."/>
            <person name="Minogue T.D."/>
            <person name="Chain P.S."/>
        </authorList>
    </citation>
    <scope>NUCLEOTIDE SEQUENCE [LARGE SCALE GENOMIC DNA]</scope>
    <source>
        <strain evidence="8">ATCC 14581 / DSM 32 / JCM 2506 / NBRC 15308 / NCIMB 9376 / NCTC 10342 / NRRL B-14308 / VKM B-512</strain>
    </source>
</reference>
<dbReference type="Pfam" id="PF01497">
    <property type="entry name" value="Peripla_BP_2"/>
    <property type="match status" value="1"/>
</dbReference>
<protein>
    <submittedName>
        <fullName evidence="7">Uncharacterized protein</fullName>
    </submittedName>
</protein>
<comment type="similarity">
    <text evidence="2">Belongs to the bacterial solute-binding protein 8 family.</text>
</comment>
<dbReference type="InterPro" id="IPR051313">
    <property type="entry name" value="Bact_iron-sidero_bind"/>
</dbReference>
<dbReference type="HOGENOM" id="CLU_038034_3_1_9"/>
<dbReference type="InterPro" id="IPR033870">
    <property type="entry name" value="FatB"/>
</dbReference>
<dbReference type="CDD" id="cd01140">
    <property type="entry name" value="FatB"/>
    <property type="match status" value="1"/>
</dbReference>
<keyword evidence="4 6" id="KW-0732">Signal</keyword>
<dbReference type="AlphaFoldDB" id="A0A0B6AH71"/>
<keyword evidence="3" id="KW-0813">Transport</keyword>